<protein>
    <submittedName>
        <fullName evidence="3">Uncharacterized protein</fullName>
    </submittedName>
</protein>
<feature type="compositionally biased region" description="Low complexity" evidence="1">
    <location>
        <begin position="45"/>
        <end position="88"/>
    </location>
</feature>
<organism evidence="3 4">
    <name type="scientific">Micromonospora carbonacea</name>
    <dbReference type="NCBI Taxonomy" id="47853"/>
    <lineage>
        <taxon>Bacteria</taxon>
        <taxon>Bacillati</taxon>
        <taxon>Actinomycetota</taxon>
        <taxon>Actinomycetes</taxon>
        <taxon>Micromonosporales</taxon>
        <taxon>Micromonosporaceae</taxon>
        <taxon>Micromonospora</taxon>
    </lineage>
</organism>
<dbReference type="Proteomes" id="UP000509335">
    <property type="component" value="Chromosome"/>
</dbReference>
<evidence type="ECO:0000256" key="1">
    <source>
        <dbReference type="SAM" id="MobiDB-lite"/>
    </source>
</evidence>
<proteinExistence type="predicted"/>
<gene>
    <name evidence="3" type="ORF">HXZ27_08245</name>
</gene>
<feature type="region of interest" description="Disordered" evidence="1">
    <location>
        <begin position="28"/>
        <end position="124"/>
    </location>
</feature>
<evidence type="ECO:0000313" key="3">
    <source>
        <dbReference type="EMBL" id="QLD24206.1"/>
    </source>
</evidence>
<feature type="compositionally biased region" description="Pro residues" evidence="1">
    <location>
        <begin position="113"/>
        <end position="124"/>
    </location>
</feature>
<evidence type="ECO:0000256" key="2">
    <source>
        <dbReference type="SAM" id="SignalP"/>
    </source>
</evidence>
<feature type="chain" id="PRO_5043568505" evidence="2">
    <location>
        <begin position="28"/>
        <end position="124"/>
    </location>
</feature>
<dbReference type="AlphaFoldDB" id="A0A7H8XGL9"/>
<keyword evidence="2" id="KW-0732">Signal</keyword>
<sequence>MKLRNIGLAVGALVFAAAGGMAVGAQIASDPAPRHVVRPVDDEATTTAPAASDSAEPTTAAPAEPTEPADPTTKAAAPPVDASDPDNATGGGTADIRPDPATARPTPARPELRPNPGPVTTPGD</sequence>
<feature type="signal peptide" evidence="2">
    <location>
        <begin position="1"/>
        <end position="27"/>
    </location>
</feature>
<dbReference type="EMBL" id="CP058322">
    <property type="protein sequence ID" value="QLD24206.1"/>
    <property type="molecule type" value="Genomic_DNA"/>
</dbReference>
<reference evidence="3 4" key="1">
    <citation type="submission" date="2020-07" db="EMBL/GenBank/DDBJ databases">
        <title>A bifunctional nitrone conjugated secondary metabolite targeting the ribosome.</title>
        <authorList>
            <person name="Limbrick E.M."/>
            <person name="Graf M."/>
            <person name="Derewacz D.K."/>
            <person name="Nguyen F."/>
            <person name="Spraggins J.M."/>
            <person name="Wieland M."/>
            <person name="Ynigez-Gutierrez A.E."/>
            <person name="Reisman B.J."/>
            <person name="Zinshteyn B."/>
            <person name="McCulloch K."/>
            <person name="Iverson T.M."/>
            <person name="Green R."/>
            <person name="Wilson D.N."/>
            <person name="Bachmann B.O."/>
        </authorList>
    </citation>
    <scope>NUCLEOTIDE SEQUENCE [LARGE SCALE GENOMIC DNA]</scope>
    <source>
        <strain evidence="4">aurantiaca</strain>
    </source>
</reference>
<accession>A0A7H8XGL9</accession>
<name>A0A7H8XGL9_9ACTN</name>
<evidence type="ECO:0000313" key="4">
    <source>
        <dbReference type="Proteomes" id="UP000509335"/>
    </source>
</evidence>
<dbReference type="KEGG" id="mcab:HXZ27_08245"/>